<evidence type="ECO:0000259" key="16">
    <source>
        <dbReference type="PROSITE" id="PS51196"/>
    </source>
</evidence>
<dbReference type="Gene3D" id="1.10.3060.10">
    <property type="entry name" value="Helical scaffold and wing domains of SecA"/>
    <property type="match status" value="1"/>
</dbReference>
<evidence type="ECO:0000256" key="12">
    <source>
        <dbReference type="HAMAP-Rule" id="MF_01382"/>
    </source>
</evidence>
<dbReference type="FunFam" id="3.40.50.300:FF:000334">
    <property type="entry name" value="Protein translocase subunit SecA"/>
    <property type="match status" value="1"/>
</dbReference>
<feature type="region of interest" description="Disordered" evidence="14">
    <location>
        <begin position="885"/>
        <end position="954"/>
    </location>
</feature>
<dbReference type="Pfam" id="PF07517">
    <property type="entry name" value="SecA_DEAD"/>
    <property type="match status" value="1"/>
</dbReference>
<dbReference type="GO" id="GO:0031522">
    <property type="term" value="C:cell envelope Sec protein transport complex"/>
    <property type="evidence" value="ECO:0007669"/>
    <property type="project" value="UniProtKB-ARBA"/>
</dbReference>
<evidence type="ECO:0000256" key="4">
    <source>
        <dbReference type="ARBA" id="ARBA00022490"/>
    </source>
</evidence>
<evidence type="ECO:0000256" key="3">
    <source>
        <dbReference type="ARBA" id="ARBA00022475"/>
    </source>
</evidence>
<evidence type="ECO:0000256" key="6">
    <source>
        <dbReference type="ARBA" id="ARBA00022840"/>
    </source>
</evidence>
<organism evidence="17 18">
    <name type="scientific">Subtercola boreus</name>
    <dbReference type="NCBI Taxonomy" id="120213"/>
    <lineage>
        <taxon>Bacteria</taxon>
        <taxon>Bacillati</taxon>
        <taxon>Actinomycetota</taxon>
        <taxon>Actinomycetes</taxon>
        <taxon>Micrococcales</taxon>
        <taxon>Microbacteriaceae</taxon>
        <taxon>Subtercola</taxon>
    </lineage>
</organism>
<dbReference type="GO" id="GO:0006605">
    <property type="term" value="P:protein targeting"/>
    <property type="evidence" value="ECO:0007669"/>
    <property type="project" value="UniProtKB-UniRule"/>
</dbReference>
<dbReference type="PANTHER" id="PTHR30612:SF0">
    <property type="entry name" value="CHLOROPLAST PROTEIN-TRANSPORTING ATPASE"/>
    <property type="match status" value="1"/>
</dbReference>
<comment type="similarity">
    <text evidence="1 12 13">Belongs to the SecA family.</text>
</comment>
<accession>A0A3E0WEZ3</accession>
<dbReference type="Proteomes" id="UP000257080">
    <property type="component" value="Unassembled WGS sequence"/>
</dbReference>
<dbReference type="Pfam" id="PF07516">
    <property type="entry name" value="SecA_SW"/>
    <property type="match status" value="1"/>
</dbReference>
<evidence type="ECO:0000313" key="17">
    <source>
        <dbReference type="EMBL" id="RFA28781.1"/>
    </source>
</evidence>
<evidence type="ECO:0000256" key="14">
    <source>
        <dbReference type="SAM" id="MobiDB-lite"/>
    </source>
</evidence>
<evidence type="ECO:0000313" key="18">
    <source>
        <dbReference type="Proteomes" id="UP000257080"/>
    </source>
</evidence>
<evidence type="ECO:0000256" key="10">
    <source>
        <dbReference type="ARBA" id="ARBA00023136"/>
    </source>
</evidence>
<dbReference type="GO" id="GO:0005829">
    <property type="term" value="C:cytosol"/>
    <property type="evidence" value="ECO:0007669"/>
    <property type="project" value="TreeGrafter"/>
</dbReference>
<dbReference type="AlphaFoldDB" id="A0A3E0WEZ3"/>
<protein>
    <recommendedName>
        <fullName evidence="12 13">Protein translocase subunit SecA</fullName>
        <ecNumber evidence="12">7.4.2.8</ecNumber>
    </recommendedName>
</protein>
<dbReference type="NCBIfam" id="NF009538">
    <property type="entry name" value="PRK12904.1"/>
    <property type="match status" value="1"/>
</dbReference>
<evidence type="ECO:0000256" key="5">
    <source>
        <dbReference type="ARBA" id="ARBA00022741"/>
    </source>
</evidence>
<keyword evidence="3 12" id="KW-1003">Cell membrane</keyword>
<dbReference type="NCBIfam" id="TIGR00963">
    <property type="entry name" value="secA"/>
    <property type="match status" value="1"/>
</dbReference>
<gene>
    <name evidence="12" type="primary">secA</name>
    <name evidence="17" type="ORF">B7R25_03420</name>
</gene>
<feature type="domain" description="SecA family profile" evidence="16">
    <location>
        <begin position="2"/>
        <end position="616"/>
    </location>
</feature>
<dbReference type="PROSITE" id="PS01312">
    <property type="entry name" value="SECA"/>
    <property type="match status" value="1"/>
</dbReference>
<keyword evidence="7 12" id="KW-0653">Protein transport</keyword>
<dbReference type="EMBL" id="NBXE01000008">
    <property type="protein sequence ID" value="RFA28781.1"/>
    <property type="molecule type" value="Genomic_DNA"/>
</dbReference>
<dbReference type="GO" id="GO:0065002">
    <property type="term" value="P:intracellular protein transmembrane transport"/>
    <property type="evidence" value="ECO:0007669"/>
    <property type="project" value="UniProtKB-UniRule"/>
</dbReference>
<dbReference type="GO" id="GO:0008564">
    <property type="term" value="F:protein-exporting ATPase activity"/>
    <property type="evidence" value="ECO:0007669"/>
    <property type="project" value="UniProtKB-EC"/>
</dbReference>
<dbReference type="InterPro" id="IPR044722">
    <property type="entry name" value="SecA_SF2_C"/>
</dbReference>
<dbReference type="PROSITE" id="PS51196">
    <property type="entry name" value="SECA_MOTOR_DEAD"/>
    <property type="match status" value="1"/>
</dbReference>
<dbReference type="SMART" id="SM00957">
    <property type="entry name" value="SecA_DEAD"/>
    <property type="match status" value="1"/>
</dbReference>
<dbReference type="CDD" id="cd18803">
    <property type="entry name" value="SF2_C_secA"/>
    <property type="match status" value="1"/>
</dbReference>
<dbReference type="InterPro" id="IPR011115">
    <property type="entry name" value="SecA_DEAD"/>
</dbReference>
<dbReference type="InterPro" id="IPR020937">
    <property type="entry name" value="SecA_CS"/>
</dbReference>
<evidence type="ECO:0000256" key="11">
    <source>
        <dbReference type="ARBA" id="ARBA00034006"/>
    </source>
</evidence>
<dbReference type="EC" id="7.4.2.8" evidence="12"/>
<evidence type="ECO:0000256" key="13">
    <source>
        <dbReference type="RuleBase" id="RU003874"/>
    </source>
</evidence>
<reference evidence="17 18" key="1">
    <citation type="submission" date="2017-04" db="EMBL/GenBank/DDBJ databases">
        <title>Comparative genome analysis of Subtercola boreus.</title>
        <authorList>
            <person name="Cho Y.-J."/>
            <person name="Cho A."/>
            <person name="Kim O.-S."/>
            <person name="Lee J.-I."/>
        </authorList>
    </citation>
    <scope>NUCLEOTIDE SEQUENCE [LARGE SCALE GENOMIC DNA]</scope>
    <source>
        <strain evidence="17 18">P28004</strain>
    </source>
</reference>
<dbReference type="GO" id="GO:0005524">
    <property type="term" value="F:ATP binding"/>
    <property type="evidence" value="ECO:0007669"/>
    <property type="project" value="UniProtKB-UniRule"/>
</dbReference>
<keyword evidence="5 12" id="KW-0547">Nucleotide-binding</keyword>
<feature type="binding site" evidence="12">
    <location>
        <position position="494"/>
    </location>
    <ligand>
        <name>ATP</name>
        <dbReference type="ChEBI" id="CHEBI:30616"/>
    </ligand>
</feature>
<dbReference type="PANTHER" id="PTHR30612">
    <property type="entry name" value="SECA INNER MEMBRANE COMPONENT OF SEC PROTEIN SECRETION SYSTEM"/>
    <property type="match status" value="1"/>
</dbReference>
<feature type="domain" description="Helicase ATP-binding" evidence="15">
    <location>
        <begin position="88"/>
        <end position="246"/>
    </location>
</feature>
<dbReference type="OrthoDB" id="9805579at2"/>
<dbReference type="FunFam" id="3.90.1440.10:FF:000002">
    <property type="entry name" value="Protein translocase subunit SecA"/>
    <property type="match status" value="1"/>
</dbReference>
<name>A0A3E0WEZ3_9MICO</name>
<dbReference type="GO" id="GO:0005886">
    <property type="term" value="C:plasma membrane"/>
    <property type="evidence" value="ECO:0007669"/>
    <property type="project" value="UniProtKB-SubCell"/>
</dbReference>
<dbReference type="SUPFAM" id="SSF52540">
    <property type="entry name" value="P-loop containing nucleoside triphosphate hydrolases"/>
    <property type="match status" value="2"/>
</dbReference>
<feature type="binding site" evidence="12">
    <location>
        <begin position="104"/>
        <end position="108"/>
    </location>
    <ligand>
        <name>ATP</name>
        <dbReference type="ChEBI" id="CHEBI:30616"/>
    </ligand>
</feature>
<dbReference type="HAMAP" id="MF_01382">
    <property type="entry name" value="SecA"/>
    <property type="match status" value="1"/>
</dbReference>
<dbReference type="FunFam" id="3.40.50.300:FF:000113">
    <property type="entry name" value="Preprotein translocase subunit SecA"/>
    <property type="match status" value="1"/>
</dbReference>
<comment type="subcellular location">
    <subcellularLocation>
        <location evidence="12">Cell membrane</location>
        <topology evidence="12">Peripheral membrane protein</topology>
        <orientation evidence="12">Cytoplasmic side</orientation>
    </subcellularLocation>
    <subcellularLocation>
        <location evidence="12">Cytoplasm</location>
    </subcellularLocation>
    <text evidence="12">Distribution is 50-50.</text>
</comment>
<comment type="subunit">
    <text evidence="12">Monomer and homodimer. Part of the essential Sec protein translocation apparatus which comprises SecA, SecYEG and auxiliary proteins SecDF. Other proteins may also be involved.</text>
</comment>
<dbReference type="SUPFAM" id="SSF81886">
    <property type="entry name" value="Helical scaffold and wing domains of SecA"/>
    <property type="match status" value="1"/>
</dbReference>
<dbReference type="Pfam" id="PF21090">
    <property type="entry name" value="P-loop_SecA"/>
    <property type="match status" value="1"/>
</dbReference>
<keyword evidence="9 12" id="KW-0811">Translocation</keyword>
<dbReference type="PROSITE" id="PS51192">
    <property type="entry name" value="HELICASE_ATP_BIND_1"/>
    <property type="match status" value="1"/>
</dbReference>
<dbReference type="InterPro" id="IPR014001">
    <property type="entry name" value="Helicase_ATP-bd"/>
</dbReference>
<dbReference type="Gene3D" id="3.40.50.300">
    <property type="entry name" value="P-loop containing nucleotide triphosphate hydrolases"/>
    <property type="match status" value="2"/>
</dbReference>
<dbReference type="InterPro" id="IPR036266">
    <property type="entry name" value="SecA_Wing/Scaffold_sf"/>
</dbReference>
<sequence length="954" mass="105394">MASVLEKVLRVGEGRVLRRLENYAKAINALEEDFTHLSDDELKEETPRLRERFEDGESLDHLLPEAFAAVREASRRTLGLRHFDVQLMGGAALHLGNIAEMKTGEGKTLVATLPAYLNAIAGRGVHIVTVNDYLANYQSELMGRVFRALGMTTGVILSGQAPPERREQYAADITYGTNNEFGFDYLRDNMAWQASDMVQRGHNFAIVDEVDSILIDEARTPLIISGPASGEANRWFTEFASIATRLVADEDYEIDEKKRTVGILEPGIEKVEDYLGIDNLYESANTPLISFLNNSLKASALFKKDKDYVVMNGEVLIVDEHTGRILAGRRYNEGIHQAIEAKEGVVVKAENQTLATVTLQNYFRLYEKLAGMTGTAETEAAEFMSTYKLGVVAIPTNRPMQRKDQSDLVYKNEQAKFEQVVEDIVERHATGQPVLVGTTSVEKSEYLSRMLAKKGVRHEVLNAKNHAREAAIIAQAGRLGAVTVATNMAGRGTDIMLGGNSEFLAVSEMNTRGLSPVDTPDEYEEAWDDVFAEVKSGVEEEAEKVVDAGGLYVLGTERHESRRIDNQLRGRSGRQGDPGESRFYLSLTDDLMRLFNAGAAESLMGRGNVPDDLAIESKVVSRAIRSAQSQVEGRNAEIRKNVLKYDDVLNRQREAIYGDRRHILEGDDLHERAQKFLKDVVEDVLETHAGEGNGDDWDFDAMWTELKTLYPVSISIDEVIAEAGSRGKISREFVAREVLSDAQIAYQKREETLGEPAMRELERRVVLTVIDRRWRDHLYEMDYLKDGIGLRAMAQRDPLVEYQREGFALFQQMMGQIREEAVGFLFNLEVEVNTPAGSVDAPSVQAKGLESGSAGVEQLSYTAPSDSGGVEVRNQRGQLEQAATALAQQAQNESDPSVAAAPPVPPAARNTARNPSAPAGRNAPVTTGAFGQKTPAGAPPAVNRADRRNQAKKK</sequence>
<comment type="function">
    <text evidence="12">Part of the Sec protein translocase complex. Interacts with the SecYEG preprotein conducting channel. Has a central role in coupling the hydrolysis of ATP to the transfer of proteins into and across the cell membrane, serving as an ATP-driven molecular motor driving the stepwise translocation of polypeptide chains across the membrane.</text>
</comment>
<dbReference type="InterPro" id="IPR027417">
    <property type="entry name" value="P-loop_NTPase"/>
</dbReference>
<dbReference type="Pfam" id="PF01043">
    <property type="entry name" value="SecA_PP_bind"/>
    <property type="match status" value="1"/>
</dbReference>
<evidence type="ECO:0000256" key="7">
    <source>
        <dbReference type="ARBA" id="ARBA00022927"/>
    </source>
</evidence>
<feature type="binding site" evidence="12">
    <location>
        <position position="86"/>
    </location>
    <ligand>
        <name>ATP</name>
        <dbReference type="ChEBI" id="CHEBI:30616"/>
    </ligand>
</feature>
<dbReference type="SUPFAM" id="SSF81767">
    <property type="entry name" value="Pre-protein crosslinking domain of SecA"/>
    <property type="match status" value="1"/>
</dbReference>
<keyword evidence="8 12" id="KW-1278">Translocase</keyword>
<dbReference type="InterPro" id="IPR011130">
    <property type="entry name" value="SecA_preprotein_X-link_dom"/>
</dbReference>
<evidence type="ECO:0000259" key="15">
    <source>
        <dbReference type="PROSITE" id="PS51192"/>
    </source>
</evidence>
<dbReference type="InterPro" id="IPR011116">
    <property type="entry name" value="SecA_Wing/Scaffold"/>
</dbReference>
<evidence type="ECO:0000256" key="2">
    <source>
        <dbReference type="ARBA" id="ARBA00022448"/>
    </source>
</evidence>
<dbReference type="SMART" id="SM00958">
    <property type="entry name" value="SecA_PP_bind"/>
    <property type="match status" value="1"/>
</dbReference>
<dbReference type="InterPro" id="IPR014018">
    <property type="entry name" value="SecA_motor_DEAD"/>
</dbReference>
<evidence type="ECO:0000256" key="1">
    <source>
        <dbReference type="ARBA" id="ARBA00007650"/>
    </source>
</evidence>
<dbReference type="Gene3D" id="3.90.1440.10">
    <property type="entry name" value="SecA, preprotein cross-linking domain"/>
    <property type="match status" value="1"/>
</dbReference>
<dbReference type="PRINTS" id="PR00906">
    <property type="entry name" value="SECA"/>
</dbReference>
<dbReference type="GO" id="GO:0017038">
    <property type="term" value="P:protein import"/>
    <property type="evidence" value="ECO:0007669"/>
    <property type="project" value="InterPro"/>
</dbReference>
<keyword evidence="6 12" id="KW-0067">ATP-binding</keyword>
<comment type="caution">
    <text evidence="17">The sequence shown here is derived from an EMBL/GenBank/DDBJ whole genome shotgun (WGS) entry which is preliminary data.</text>
</comment>
<evidence type="ECO:0000256" key="9">
    <source>
        <dbReference type="ARBA" id="ARBA00023010"/>
    </source>
</evidence>
<comment type="catalytic activity">
    <reaction evidence="11 12">
        <text>ATP + H2O + cellular proteinSide 1 = ADP + phosphate + cellular proteinSide 2.</text>
        <dbReference type="EC" id="7.4.2.8"/>
    </reaction>
</comment>
<keyword evidence="4 12" id="KW-0963">Cytoplasm</keyword>
<keyword evidence="2 12" id="KW-0813">Transport</keyword>
<keyword evidence="10 12" id="KW-0472">Membrane</keyword>
<dbReference type="GO" id="GO:0043952">
    <property type="term" value="P:protein transport by the Sec complex"/>
    <property type="evidence" value="ECO:0007669"/>
    <property type="project" value="TreeGrafter"/>
</dbReference>
<feature type="compositionally biased region" description="Low complexity" evidence="14">
    <location>
        <begin position="885"/>
        <end position="919"/>
    </location>
</feature>
<dbReference type="InterPro" id="IPR000185">
    <property type="entry name" value="SecA"/>
</dbReference>
<dbReference type="RefSeq" id="WP_116417575.1">
    <property type="nucleotide sequence ID" value="NZ_NBXC01000008.1"/>
</dbReference>
<dbReference type="CDD" id="cd17928">
    <property type="entry name" value="DEXDc_SecA"/>
    <property type="match status" value="1"/>
</dbReference>
<feature type="compositionally biased region" description="Basic and acidic residues" evidence="14">
    <location>
        <begin position="944"/>
        <end position="954"/>
    </location>
</feature>
<proteinExistence type="inferred from homology"/>
<dbReference type="FunFam" id="1.10.3060.10:FF:000002">
    <property type="entry name" value="Preprotein translocase subunit SecA"/>
    <property type="match status" value="1"/>
</dbReference>
<dbReference type="InterPro" id="IPR036670">
    <property type="entry name" value="SecA_X-link_sf"/>
</dbReference>
<evidence type="ECO:0000256" key="8">
    <source>
        <dbReference type="ARBA" id="ARBA00022967"/>
    </source>
</evidence>